<keyword evidence="14 16" id="KW-0539">Nucleus</keyword>
<dbReference type="InterPro" id="IPR038487">
    <property type="entry name" value="Mre11_capping_dom"/>
</dbReference>
<evidence type="ECO:0000256" key="3">
    <source>
        <dbReference type="ARBA" id="ARBA00004286"/>
    </source>
</evidence>
<evidence type="ECO:0000256" key="1">
    <source>
        <dbReference type="ARBA" id="ARBA00001936"/>
    </source>
</evidence>
<comment type="similarity">
    <text evidence="4 16 18">Belongs to the MRE11/RAD32 family.</text>
</comment>
<feature type="domain" description="Mre11 DNA-binding" evidence="20">
    <location>
        <begin position="292"/>
        <end position="464"/>
    </location>
</feature>
<feature type="compositionally biased region" description="Basic residues" evidence="19">
    <location>
        <begin position="632"/>
        <end position="649"/>
    </location>
</feature>
<dbReference type="CDD" id="cd00840">
    <property type="entry name" value="MPP_Mre11_N"/>
    <property type="match status" value="1"/>
</dbReference>
<dbReference type="NCBIfam" id="TIGR00583">
    <property type="entry name" value="mre11"/>
    <property type="match status" value="1"/>
</dbReference>
<dbReference type="InterPro" id="IPR029052">
    <property type="entry name" value="Metallo-depent_PP-like"/>
</dbReference>
<keyword evidence="13 16" id="KW-0464">Manganese</keyword>
<name>A0A1G4KMU6_9SACH</name>
<feature type="compositionally biased region" description="Basic and acidic residues" evidence="19">
    <location>
        <begin position="550"/>
        <end position="566"/>
    </location>
</feature>
<reference evidence="22" key="1">
    <citation type="submission" date="2016-03" db="EMBL/GenBank/DDBJ databases">
        <authorList>
            <person name="Devillers Hugo."/>
        </authorList>
    </citation>
    <scope>NUCLEOTIDE SEQUENCE [LARGE SCALE GENOMIC DNA]</scope>
</reference>
<evidence type="ECO:0000256" key="17">
    <source>
        <dbReference type="PIRSR" id="PIRSR000882-1"/>
    </source>
</evidence>
<keyword evidence="9 16" id="KW-0227">DNA damage</keyword>
<feature type="active site" description="Proton donor" evidence="17">
    <location>
        <position position="126"/>
    </location>
</feature>
<dbReference type="GO" id="GO:0097552">
    <property type="term" value="P:mitochondrial double-strand break repair via homologous recombination"/>
    <property type="evidence" value="ECO:0007669"/>
    <property type="project" value="TreeGrafter"/>
</dbReference>
<evidence type="ECO:0000256" key="2">
    <source>
        <dbReference type="ARBA" id="ARBA00004123"/>
    </source>
</evidence>
<accession>A0A1G4KMU6</accession>
<evidence type="ECO:0000256" key="7">
    <source>
        <dbReference type="ARBA" id="ARBA00022723"/>
    </source>
</evidence>
<dbReference type="GO" id="GO:0008296">
    <property type="term" value="F:3'-5'-DNA exonuclease activity"/>
    <property type="evidence" value="ECO:0007669"/>
    <property type="project" value="InterPro"/>
</dbReference>
<dbReference type="GO" id="GO:0007095">
    <property type="term" value="P:mitotic G2 DNA damage checkpoint signaling"/>
    <property type="evidence" value="ECO:0007669"/>
    <property type="project" value="TreeGrafter"/>
</dbReference>
<dbReference type="SUPFAM" id="SSF56300">
    <property type="entry name" value="Metallo-dependent phosphatases"/>
    <property type="match status" value="1"/>
</dbReference>
<dbReference type="InterPro" id="IPR041796">
    <property type="entry name" value="Mre11_N"/>
</dbReference>
<comment type="cofactor">
    <cofactor evidence="1 16">
        <name>Mn(2+)</name>
        <dbReference type="ChEBI" id="CHEBI:29035"/>
    </cofactor>
</comment>
<evidence type="ECO:0000256" key="15">
    <source>
        <dbReference type="ARBA" id="ARBA00023254"/>
    </source>
</evidence>
<dbReference type="GO" id="GO:0000723">
    <property type="term" value="P:telomere maintenance"/>
    <property type="evidence" value="ECO:0007669"/>
    <property type="project" value="TreeGrafter"/>
</dbReference>
<keyword evidence="6 16" id="KW-0540">Nuclease</keyword>
<dbReference type="Gene3D" id="3.30.110.110">
    <property type="entry name" value="Mre11, capping domain"/>
    <property type="match status" value="1"/>
</dbReference>
<sequence length="664" mass="74809">MLEYPDPDTIRILITSDNHVGYNENDPITGDDSWKTFEEVMSIAREKNVDMVLQGGDLFHVNKPSNKSMYHVMKSLRLNCMGDKPCELELLSDPSMVFKYSEFTDVNYEDPNMNVSIPVFGISGNHDDASGDALLSPIDILQISGLVNHFGKVMESDNIEVTPLLFQKGCTKLALYGLASVRDERLFRTFKDGKVKFNVPTVRDGEWFNLMCVHQNHTGHTNTAFLPEQFLPDFFDLIVWGHEHECIPHLVHNPTKGFDVLQPGSSVATSLCEAESKEKQVFILECKSGMQPQLTGIPLKSVRRFIMRDVSLKDVTGLKPHDRESITKFLQGEVDAMIKEGIGERANLDADGLEEIIPSSMLPLIRLRIDYSAKNDQDLDYQVENARRFSNRFVGKVANTNNVIQLYKRKKQTTKKLYDQMDVDYLAKDRDGDLGVQTMVQNMLKSMNLSLLPELGLNEAVGRFVEKDEKTALKDYIDREIENEVKLLISNQQLINVDDIHDLKKLVRDVRSANTLDSSRELFQAQETAAALNITLDAPNGTINSSMHSKGAEKHRENHPKLDRRPRAARKAKSQAQRPPAFSAEIIDSDHSDPSVSSMEIDDELEDAPSRGHRDVDTLEPPVDERSSRKSSAAKKPRKTAPKSKHPKTPKTDILNSLLASKRG</sequence>
<evidence type="ECO:0000256" key="8">
    <source>
        <dbReference type="ARBA" id="ARBA00022759"/>
    </source>
</evidence>
<dbReference type="InterPro" id="IPR004843">
    <property type="entry name" value="Calcineurin-like_PHP"/>
</dbReference>
<dbReference type="SMART" id="SM01347">
    <property type="entry name" value="Mre11_DNA_bind"/>
    <property type="match status" value="1"/>
</dbReference>
<dbReference type="GO" id="GO:0000014">
    <property type="term" value="F:single-stranded DNA endodeoxyribonuclease activity"/>
    <property type="evidence" value="ECO:0007669"/>
    <property type="project" value="TreeGrafter"/>
</dbReference>
<dbReference type="InterPro" id="IPR003701">
    <property type="entry name" value="Mre11"/>
</dbReference>
<dbReference type="GO" id="GO:0030145">
    <property type="term" value="F:manganese ion binding"/>
    <property type="evidence" value="ECO:0007669"/>
    <property type="project" value="UniProtKB-UniRule"/>
</dbReference>
<keyword evidence="10 16" id="KW-0378">Hydrolase</keyword>
<keyword evidence="12 16" id="KW-0234">DNA repair</keyword>
<evidence type="ECO:0000256" key="11">
    <source>
        <dbReference type="ARBA" id="ARBA00022839"/>
    </source>
</evidence>
<dbReference type="PIRSF" id="PIRSF000882">
    <property type="entry name" value="DSB_repair_MRE11"/>
    <property type="match status" value="1"/>
</dbReference>
<evidence type="ECO:0000256" key="6">
    <source>
        <dbReference type="ARBA" id="ARBA00022722"/>
    </source>
</evidence>
<dbReference type="GO" id="GO:0030870">
    <property type="term" value="C:Mre11 complex"/>
    <property type="evidence" value="ECO:0007669"/>
    <property type="project" value="UniProtKB-UniRule"/>
</dbReference>
<keyword evidence="5" id="KW-0158">Chromosome</keyword>
<evidence type="ECO:0000256" key="10">
    <source>
        <dbReference type="ARBA" id="ARBA00022801"/>
    </source>
</evidence>
<keyword evidence="7" id="KW-0479">Metal-binding</keyword>
<dbReference type="Gene3D" id="3.60.21.10">
    <property type="match status" value="1"/>
</dbReference>
<dbReference type="InterPro" id="IPR007281">
    <property type="entry name" value="Mre11_DNA-bd"/>
</dbReference>
<dbReference type="GO" id="GO:0006303">
    <property type="term" value="P:double-strand break repair via nonhomologous end joining"/>
    <property type="evidence" value="ECO:0007669"/>
    <property type="project" value="TreeGrafter"/>
</dbReference>
<protein>
    <recommendedName>
        <fullName evidence="16">Double-strand break repair protein</fullName>
    </recommendedName>
</protein>
<keyword evidence="8 16" id="KW-0255">Endonuclease</keyword>
<dbReference type="Pfam" id="PF04152">
    <property type="entry name" value="Mre11_DNA_bind"/>
    <property type="match status" value="1"/>
</dbReference>
<evidence type="ECO:0000256" key="18">
    <source>
        <dbReference type="RuleBase" id="RU003447"/>
    </source>
</evidence>
<dbReference type="GO" id="GO:0035861">
    <property type="term" value="C:site of double-strand break"/>
    <property type="evidence" value="ECO:0007669"/>
    <property type="project" value="TreeGrafter"/>
</dbReference>
<keyword evidence="11 16" id="KW-0269">Exonuclease</keyword>
<feature type="compositionally biased region" description="Basic and acidic residues" evidence="19">
    <location>
        <begin position="608"/>
        <end position="628"/>
    </location>
</feature>
<evidence type="ECO:0000256" key="9">
    <source>
        <dbReference type="ARBA" id="ARBA00022763"/>
    </source>
</evidence>
<evidence type="ECO:0000313" key="21">
    <source>
        <dbReference type="EMBL" id="SCV05884.1"/>
    </source>
</evidence>
<dbReference type="Pfam" id="PF00149">
    <property type="entry name" value="Metallophos"/>
    <property type="match status" value="1"/>
</dbReference>
<dbReference type="EMBL" id="LT598447">
    <property type="protein sequence ID" value="SCV05884.1"/>
    <property type="molecule type" value="Genomic_DNA"/>
</dbReference>
<keyword evidence="15 16" id="KW-0469">Meiosis</keyword>
<evidence type="ECO:0000259" key="20">
    <source>
        <dbReference type="SMART" id="SM01347"/>
    </source>
</evidence>
<dbReference type="GO" id="GO:0042138">
    <property type="term" value="P:meiotic DNA double-strand break formation"/>
    <property type="evidence" value="ECO:0007669"/>
    <property type="project" value="TreeGrafter"/>
</dbReference>
<feature type="region of interest" description="Disordered" evidence="19">
    <location>
        <begin position="540"/>
        <end position="664"/>
    </location>
</feature>
<evidence type="ECO:0000313" key="22">
    <source>
        <dbReference type="Proteomes" id="UP000189911"/>
    </source>
</evidence>
<comment type="subcellular location">
    <subcellularLocation>
        <location evidence="3">Chromosome</location>
    </subcellularLocation>
    <subcellularLocation>
        <location evidence="2 16">Nucleus</location>
    </subcellularLocation>
</comment>
<dbReference type="GO" id="GO:0031573">
    <property type="term" value="P:mitotic intra-S DNA damage checkpoint signaling"/>
    <property type="evidence" value="ECO:0007669"/>
    <property type="project" value="TreeGrafter"/>
</dbReference>
<dbReference type="Proteomes" id="UP000189911">
    <property type="component" value="Chromosome H"/>
</dbReference>
<proteinExistence type="inferred from homology"/>
<dbReference type="OrthoDB" id="30417at2759"/>
<comment type="function">
    <text evidence="16">Core component of the MRN complex, which plays a central role in double-strand break (DSB) repair, DNA recombination, maintenance of telomere integrity and meiosis. The MRN complex is involved in the repair of DNA double-strand breaks (DSBs) via homologous recombination (HR), an error-free mechanism which primarily occurs during S and G2 phases. The complex (1) mediates the end resection of damaged DNA, which generates proper single-stranded DNA, a key initial steps in HR, and is (2) required for the recruitment of other repair factors and efficient activation of ATM and ATR upon DNA damage. Within the MRN complex, MRE11 possesses both single-strand endonuclease activity and double-strand-specific 3'-5' exonuclease activity. MRE11 first endonucleolytically cleaves the 5' strand at DNA DSB ends to prevent non-homologous end joining (NHEJ) and licence HR. It then generates a single-stranded DNA gap via 3' to 5' exonucleolytic degradation, which is required for single-strand invasion and recombination.</text>
</comment>
<dbReference type="PANTHER" id="PTHR10139">
    <property type="entry name" value="DOUBLE-STRAND BREAK REPAIR PROTEIN MRE11"/>
    <property type="match status" value="1"/>
</dbReference>
<evidence type="ECO:0000256" key="4">
    <source>
        <dbReference type="ARBA" id="ARBA00009028"/>
    </source>
</evidence>
<organism evidence="21 22">
    <name type="scientific">Lachancea nothofagi CBS 11611</name>
    <dbReference type="NCBI Taxonomy" id="1266666"/>
    <lineage>
        <taxon>Eukaryota</taxon>
        <taxon>Fungi</taxon>
        <taxon>Dikarya</taxon>
        <taxon>Ascomycota</taxon>
        <taxon>Saccharomycotina</taxon>
        <taxon>Saccharomycetes</taxon>
        <taxon>Saccharomycetales</taxon>
        <taxon>Saccharomycetaceae</taxon>
        <taxon>Lachancea</taxon>
    </lineage>
</organism>
<feature type="compositionally biased region" description="Polar residues" evidence="19">
    <location>
        <begin position="654"/>
        <end position="664"/>
    </location>
</feature>
<evidence type="ECO:0000256" key="14">
    <source>
        <dbReference type="ARBA" id="ARBA00023242"/>
    </source>
</evidence>
<evidence type="ECO:0000256" key="13">
    <source>
        <dbReference type="ARBA" id="ARBA00023211"/>
    </source>
</evidence>
<evidence type="ECO:0000256" key="5">
    <source>
        <dbReference type="ARBA" id="ARBA00022454"/>
    </source>
</evidence>
<evidence type="ECO:0000256" key="12">
    <source>
        <dbReference type="ARBA" id="ARBA00023204"/>
    </source>
</evidence>
<evidence type="ECO:0000256" key="16">
    <source>
        <dbReference type="PIRNR" id="PIRNR000882"/>
    </source>
</evidence>
<dbReference type="FunFam" id="3.60.21.10:FF:000011">
    <property type="entry name" value="Double-strand break repair protein"/>
    <property type="match status" value="1"/>
</dbReference>
<evidence type="ECO:0000256" key="19">
    <source>
        <dbReference type="SAM" id="MobiDB-lite"/>
    </source>
</evidence>
<dbReference type="PANTHER" id="PTHR10139:SF1">
    <property type="entry name" value="DOUBLE-STRAND BREAK REPAIR PROTEIN MRE11"/>
    <property type="match status" value="1"/>
</dbReference>
<dbReference type="AlphaFoldDB" id="A0A1G4KMU6"/>
<dbReference type="GO" id="GO:0000724">
    <property type="term" value="P:double-strand break repair via homologous recombination"/>
    <property type="evidence" value="ECO:0007669"/>
    <property type="project" value="TreeGrafter"/>
</dbReference>
<gene>
    <name evidence="21" type="ORF">LANO_0H17304G</name>
</gene>
<keyword evidence="22" id="KW-1185">Reference proteome</keyword>